<dbReference type="Proteomes" id="UP000078368">
    <property type="component" value="Unassembled WGS sequence"/>
</dbReference>
<accession>A0A179B2L4</accession>
<keyword evidence="2" id="KW-1185">Reference proteome</keyword>
<organism evidence="1 2">
    <name type="scientific">Peptidiphaga gingivicola</name>
    <dbReference type="NCBI Taxonomy" id="2741497"/>
    <lineage>
        <taxon>Bacteria</taxon>
        <taxon>Bacillati</taxon>
        <taxon>Actinomycetota</taxon>
        <taxon>Actinomycetes</taxon>
        <taxon>Actinomycetales</taxon>
        <taxon>Actinomycetaceae</taxon>
        <taxon>Peptidiphaga</taxon>
    </lineage>
</organism>
<dbReference type="RefSeq" id="WP_009198144.1">
    <property type="nucleotide sequence ID" value="NZ_LVZK01000001.1"/>
</dbReference>
<name>A0A179B2L4_9ACTO</name>
<sequence>MSIVSADPSELETLRSRLIADSNSLSKIGLPDSPDASSTGSDDLASACEDFLSNAKKRIAGSRSWCEKTAEGIDFTSQHIGETDADAAHDFCDKFGPVMGPVLQLTFNWSYVFNWDPDKF</sequence>
<proteinExistence type="predicted"/>
<evidence type="ECO:0000313" key="2">
    <source>
        <dbReference type="Proteomes" id="UP000078368"/>
    </source>
</evidence>
<evidence type="ECO:0000313" key="1">
    <source>
        <dbReference type="EMBL" id="OAP85948.1"/>
    </source>
</evidence>
<reference evidence="1 2" key="1">
    <citation type="submission" date="2016-04" db="EMBL/GenBank/DDBJ databases">
        <title>Peptidophaga gingivicola gen. nov., sp. nov., isolated from human subgingival plaque.</title>
        <authorList>
            <person name="Beall C.J."/>
            <person name="Mokrzan E.M."/>
            <person name="Griffen A.L."/>
            <person name="Leys E.J."/>
        </authorList>
    </citation>
    <scope>NUCLEOTIDE SEQUENCE [LARGE SCALE GENOMIC DNA]</scope>
    <source>
        <strain evidence="1 2">BA112</strain>
    </source>
</reference>
<protein>
    <submittedName>
        <fullName evidence="1">Uncharacterized protein</fullName>
    </submittedName>
</protein>
<gene>
    <name evidence="1" type="ORF">A4H34_01800</name>
</gene>
<dbReference type="OrthoDB" id="3271433at2"/>
<dbReference type="AlphaFoldDB" id="A0A179B2L4"/>
<comment type="caution">
    <text evidence="1">The sequence shown here is derived from an EMBL/GenBank/DDBJ whole genome shotgun (WGS) entry which is preliminary data.</text>
</comment>
<dbReference type="EMBL" id="LVZK01000001">
    <property type="protein sequence ID" value="OAP85948.1"/>
    <property type="molecule type" value="Genomic_DNA"/>
</dbReference>
<dbReference type="STRING" id="1823756.A4H34_01800"/>